<accession>A0A067XNX0</accession>
<dbReference type="Gene3D" id="3.40.50.300">
    <property type="entry name" value="P-loop containing nucleotide triphosphate hydrolases"/>
    <property type="match status" value="1"/>
</dbReference>
<dbReference type="InterPro" id="IPR003959">
    <property type="entry name" value="ATPase_AAA_core"/>
</dbReference>
<dbReference type="CDD" id="cd19481">
    <property type="entry name" value="RecA-like_protease"/>
    <property type="match status" value="1"/>
</dbReference>
<dbReference type="InterPro" id="IPR003593">
    <property type="entry name" value="AAA+_ATPase"/>
</dbReference>
<feature type="region of interest" description="Disordered" evidence="1">
    <location>
        <begin position="1"/>
        <end position="90"/>
    </location>
</feature>
<reference evidence="3" key="1">
    <citation type="submission" date="2012-11" db="EMBL/GenBank/DDBJ databases">
        <title>The biosynthetic gene cluster of pestheic acid in Pestalotiopsis fici.</title>
        <authorList>
            <person name="Xu X."/>
            <person name="Liu L."/>
            <person name="Che Y."/>
            <person name="Liu G."/>
        </authorList>
    </citation>
    <scope>NUCLEOTIDE SEQUENCE</scope>
    <source>
        <strain evidence="3">CGMCC3.15140</strain>
    </source>
</reference>
<dbReference type="SUPFAM" id="SSF52540">
    <property type="entry name" value="P-loop containing nucleoside triphosphate hydrolases"/>
    <property type="match status" value="1"/>
</dbReference>
<proteinExistence type="predicted"/>
<evidence type="ECO:0000256" key="1">
    <source>
        <dbReference type="SAM" id="MobiDB-lite"/>
    </source>
</evidence>
<feature type="region of interest" description="Disordered" evidence="1">
    <location>
        <begin position="318"/>
        <end position="347"/>
    </location>
</feature>
<organism evidence="3">
    <name type="scientific">Pestalotiopsis fici</name>
    <dbReference type="NCBI Taxonomy" id="393283"/>
    <lineage>
        <taxon>Eukaryota</taxon>
        <taxon>Fungi</taxon>
        <taxon>Dikarya</taxon>
        <taxon>Ascomycota</taxon>
        <taxon>Pezizomycotina</taxon>
        <taxon>Sordariomycetes</taxon>
        <taxon>Xylariomycetidae</taxon>
        <taxon>Amphisphaeriales</taxon>
        <taxon>Sporocadaceae</taxon>
        <taxon>Pestalotiopsis</taxon>
    </lineage>
</organism>
<feature type="compositionally biased region" description="Basic and acidic residues" evidence="1">
    <location>
        <begin position="899"/>
        <end position="908"/>
    </location>
</feature>
<dbReference type="SMART" id="SM00382">
    <property type="entry name" value="AAA"/>
    <property type="match status" value="1"/>
</dbReference>
<dbReference type="GO" id="GO:0005524">
    <property type="term" value="F:ATP binding"/>
    <property type="evidence" value="ECO:0007669"/>
    <property type="project" value="InterPro"/>
</dbReference>
<dbReference type="AlphaFoldDB" id="A0A067XNX0"/>
<dbReference type="Pfam" id="PF23232">
    <property type="entry name" value="AAA_lid_13"/>
    <property type="match status" value="1"/>
</dbReference>
<dbReference type="PANTHER" id="PTHR46411">
    <property type="entry name" value="FAMILY ATPASE, PUTATIVE-RELATED"/>
    <property type="match status" value="1"/>
</dbReference>
<feature type="domain" description="AAA+ ATPase" evidence="2">
    <location>
        <begin position="554"/>
        <end position="686"/>
    </location>
</feature>
<name>A0A067XNX0_9PEZI</name>
<dbReference type="EMBL" id="KC145148">
    <property type="protein sequence ID" value="AGQ21998.1"/>
    <property type="molecule type" value="Genomic_DNA"/>
</dbReference>
<feature type="compositionally biased region" description="Acidic residues" evidence="1">
    <location>
        <begin position="825"/>
        <end position="855"/>
    </location>
</feature>
<feature type="compositionally biased region" description="Basic residues" evidence="1">
    <location>
        <begin position="862"/>
        <end position="880"/>
    </location>
</feature>
<gene>
    <name evidence="3" type="primary">orf2'</name>
</gene>
<dbReference type="GO" id="GO:0016887">
    <property type="term" value="F:ATP hydrolysis activity"/>
    <property type="evidence" value="ECO:0007669"/>
    <property type="project" value="InterPro"/>
</dbReference>
<dbReference type="InterPro" id="IPR027417">
    <property type="entry name" value="P-loop_NTPase"/>
</dbReference>
<evidence type="ECO:0000313" key="3">
    <source>
        <dbReference type="EMBL" id="AGQ21998.1"/>
    </source>
</evidence>
<evidence type="ECO:0000259" key="2">
    <source>
        <dbReference type="SMART" id="SM00382"/>
    </source>
</evidence>
<sequence length="908" mass="100991">MDDSADAEAFQETAKVPQVMEPTPAAANEAHVSVAVQENKAESTKADSNVAGDTEQDQDHKSNAGSDWETEEDASAAASDSSSDSEAESIATLDDMQRLQNDCAKHFTSETFFNAYTQRLKEKARNRRGKNQGSTLVKGLVDYMRTLEERISSLEESQDAGSEANTEPGHVETDIYDAQVKLDIKFFDEAAYTYDNIFYAQAHSREEKGTFMCGHDDQHLIRVLYSKHAEAKPKPQKLGKLADPDPPNPSEINMLLCNISSKAIARFFVKILNCNPTDVIRFGNPFRPIIGNIGLIRDHLRKLEGLYGSNIVLSEAAAEGSSEAQRNTNGGSTPSNSSINQKGSDAADFPFNDGQIDNVQAYDQPAALQHFRLFLDFVDKYLGDKIAFAGEEYARPGLDQSPHVPVTRYTPQAYRVVATDGGMPHRSTIGFPTSGAANDGLDTTTFSATMAYPMAYAPSNDLHTRGQRFLEATKVSHLQYEGLTVGPLREEINSPVVVDIKLAYEGGRDIAEALIKVPIISPGCTYDCYNTGQATQGHKMLTDADLVLEEYERRGCIILLHGVPGVGKTSTAECVAAHTKKPLYPITCGDVGYKAEDVERNMESHFKLAHRWGCVLLLDEADVFLARRDEQQKDVQRNGLVSEHPVFLRILEYYSGILFLTTNRVGDIDEAFRSRLHLTLYYPKLKRKQTKKIFKRNFERINDVNQGRTEHGIPPFIYKDSEPKIMQWAGETYKTLQWNGRQIRNTFQTVLALAEFHAKQRDGDAYSPVVTKKLFKIVANAAILFNEYLAATHGADQDKMAQQTYIRANSFEPSKEHRFTSLADDTSESSSQEDDSSSNDSGSDSDESDSSDDAQESMKKSSNAKKGKQSKRSSRKKRKSSAKEKKSEKKSKDKKKEKKKDESSDSDS</sequence>
<protein>
    <recommendedName>
        <fullName evidence="2">AAA+ ATPase domain-containing protein</fullName>
    </recommendedName>
</protein>
<dbReference type="Pfam" id="PF00004">
    <property type="entry name" value="AAA"/>
    <property type="match status" value="1"/>
</dbReference>
<feature type="region of interest" description="Disordered" evidence="1">
    <location>
        <begin position="811"/>
        <end position="908"/>
    </location>
</feature>
<dbReference type="PANTHER" id="PTHR46411:SF2">
    <property type="entry name" value="AAA+ ATPASE DOMAIN-CONTAINING PROTEIN"/>
    <property type="match status" value="1"/>
</dbReference>
<feature type="compositionally biased region" description="Basic and acidic residues" evidence="1">
    <location>
        <begin position="881"/>
        <end position="891"/>
    </location>
</feature>
<feature type="compositionally biased region" description="Low complexity" evidence="1">
    <location>
        <begin position="318"/>
        <end position="340"/>
    </location>
</feature>
<feature type="compositionally biased region" description="Low complexity" evidence="1">
    <location>
        <begin position="75"/>
        <end position="84"/>
    </location>
</feature>
<dbReference type="InterPro" id="IPR056599">
    <property type="entry name" value="AAA_lid_fung"/>
</dbReference>
<feature type="region of interest" description="Disordered" evidence="1">
    <location>
        <begin position="152"/>
        <end position="171"/>
    </location>
</feature>